<dbReference type="Proteomes" id="UP000253817">
    <property type="component" value="Unassembled WGS sequence"/>
</dbReference>
<dbReference type="GO" id="GO:0016887">
    <property type="term" value="F:ATP hydrolysis activity"/>
    <property type="evidence" value="ECO:0007669"/>
    <property type="project" value="InterPro"/>
</dbReference>
<dbReference type="AlphaFoldDB" id="A0A3N0ITF3"/>
<feature type="domain" description="Rad50/SbcC-type AAA" evidence="2">
    <location>
        <begin position="7"/>
        <end position="320"/>
    </location>
</feature>
<dbReference type="Pfam" id="PF13476">
    <property type="entry name" value="AAA_23"/>
    <property type="match status" value="1"/>
</dbReference>
<evidence type="ECO:0000256" key="1">
    <source>
        <dbReference type="SAM" id="MobiDB-lite"/>
    </source>
</evidence>
<evidence type="ECO:0000313" key="3">
    <source>
        <dbReference type="EMBL" id="RDB63650.1"/>
    </source>
</evidence>
<evidence type="ECO:0000313" key="6">
    <source>
        <dbReference type="Proteomes" id="UP000270112"/>
    </source>
</evidence>
<dbReference type="OrthoDB" id="9791904at2"/>
<dbReference type="SUPFAM" id="SSF52540">
    <property type="entry name" value="P-loop containing nucleoside triphosphate hydrolases"/>
    <property type="match status" value="1"/>
</dbReference>
<accession>A0A3N0ITF3</accession>
<evidence type="ECO:0000313" key="5">
    <source>
        <dbReference type="Proteomes" id="UP000253817"/>
    </source>
</evidence>
<protein>
    <submittedName>
        <fullName evidence="4">Chromosome segregation protein SMC</fullName>
    </submittedName>
</protein>
<proteinExistence type="predicted"/>
<dbReference type="RefSeq" id="WP_114547862.1">
    <property type="nucleotide sequence ID" value="NZ_PPTT01000048.1"/>
</dbReference>
<dbReference type="InterPro" id="IPR027417">
    <property type="entry name" value="P-loop_NTPase"/>
</dbReference>
<reference evidence="6" key="2">
    <citation type="submission" date="2018-05" db="EMBL/GenBank/DDBJ databases">
        <title>Genome Sequencing of selected type strains of the family Eggerthellaceae.</title>
        <authorList>
            <person name="Danylec N."/>
            <person name="Stoll D.A."/>
            <person name="Doetsch A."/>
            <person name="Huch M."/>
        </authorList>
    </citation>
    <scope>NUCLEOTIDE SEQUENCE [LARGE SCALE GENOMIC DNA]</scope>
    <source>
        <strain evidence="6">DSM 16107</strain>
    </source>
</reference>
<evidence type="ECO:0000259" key="2">
    <source>
        <dbReference type="Pfam" id="PF13476"/>
    </source>
</evidence>
<dbReference type="Proteomes" id="UP000270112">
    <property type="component" value="Unassembled WGS sequence"/>
</dbReference>
<sequence>MPVKINSLEVENVKRVKAVALEPAESGLTVIGGRNGQGKTSVLDSIAWALGGDRKRPSEAKREGSAVDPRLKVELSNGVVVERKGRNGSLKVTDPEGRKGGQQLLDSFVEALALDLPKFLAMSDKDKAKALLGIIGVGDELARLEAEEQALYNRRTGIGQMRDQKRGAADEMPAHPDAPSEPVSAMELIQAQQGILARNGENQRKRQAARDIEAARDNAKQEKSNALARVEELNRQIVAATAAANEADRKLDALETDLAAARKTAAELADESTAEIEASLAEIELTNAKVRDNQRRAEAQREADELDEQYRETTARIEELREAKMGLLEGADLPLAGLAVDNGLLSYEGRRWDCMSGSEQLRVATAIVRKLKPECGFVLVDKLEQMDPETLREFGAWAEAEGLQVIATRVSTGGECSIVIEDGYGGASQSELVNLGVPYAQNQAVLDAGIVEPAAPTFNFPKGA</sequence>
<feature type="region of interest" description="Disordered" evidence="1">
    <location>
        <begin position="195"/>
        <end position="223"/>
    </location>
</feature>
<reference evidence="4" key="3">
    <citation type="journal article" date="2019" name="Microbiol. Resour. Announc.">
        <title>Draft Genome Sequences of Type Strains of Gordonibacter faecihominis, Paraeggerthella hongkongensis, Parvibacter caecicola,Slackia equolifaciens, Slackia faecicanis, and Slackia isoflavoniconvertens.</title>
        <authorList>
            <person name="Danylec N."/>
            <person name="Stoll D.A."/>
            <person name="Dotsch A."/>
            <person name="Huch M."/>
        </authorList>
    </citation>
    <scope>NUCLEOTIDE SEQUENCE</scope>
    <source>
        <strain evidence="4">DSM 16107</strain>
    </source>
</reference>
<gene>
    <name evidence="3" type="ORF">C1876_16765</name>
    <name evidence="4" type="ORF">DMP09_15110</name>
</gene>
<dbReference type="EMBL" id="QICC01000093">
    <property type="protein sequence ID" value="RNM40281.1"/>
    <property type="molecule type" value="Genomic_DNA"/>
</dbReference>
<comment type="caution">
    <text evidence="4">The sequence shown here is derived from an EMBL/GenBank/DDBJ whole genome shotgun (WGS) entry which is preliminary data.</text>
</comment>
<feature type="region of interest" description="Disordered" evidence="1">
    <location>
        <begin position="161"/>
        <end position="183"/>
    </location>
</feature>
<organism evidence="4 6">
    <name type="scientific">Eggerthella sinensis</name>
    <dbReference type="NCBI Taxonomy" id="242230"/>
    <lineage>
        <taxon>Bacteria</taxon>
        <taxon>Bacillati</taxon>
        <taxon>Actinomycetota</taxon>
        <taxon>Coriobacteriia</taxon>
        <taxon>Eggerthellales</taxon>
        <taxon>Eggerthellaceae</taxon>
        <taxon>Eggerthella</taxon>
    </lineage>
</organism>
<dbReference type="Gene3D" id="3.40.50.300">
    <property type="entry name" value="P-loop containing nucleotide triphosphate hydrolases"/>
    <property type="match status" value="1"/>
</dbReference>
<reference evidence="3 5" key="1">
    <citation type="journal article" date="2018" name="Elife">
        <title>Discovery and characterization of a prevalent human gut bacterial enzyme sufficient for the inactivation of a family of plant toxins.</title>
        <authorList>
            <person name="Koppel N."/>
            <person name="Bisanz J.E."/>
            <person name="Pandelia M.E."/>
            <person name="Turnbaugh P.J."/>
            <person name="Balskus E.P."/>
        </authorList>
    </citation>
    <scope>NUCLEOTIDE SEQUENCE [LARGE SCALE GENOMIC DNA]</scope>
    <source>
        <strain evidence="3 5">DSM 16107</strain>
    </source>
</reference>
<dbReference type="GO" id="GO:0006302">
    <property type="term" value="P:double-strand break repair"/>
    <property type="evidence" value="ECO:0007669"/>
    <property type="project" value="InterPro"/>
</dbReference>
<dbReference type="InterPro" id="IPR038729">
    <property type="entry name" value="Rad50/SbcC_AAA"/>
</dbReference>
<feature type="compositionally biased region" description="Basic and acidic residues" evidence="1">
    <location>
        <begin position="201"/>
        <end position="223"/>
    </location>
</feature>
<evidence type="ECO:0000313" key="4">
    <source>
        <dbReference type="EMBL" id="RNM40281.1"/>
    </source>
</evidence>
<keyword evidence="5" id="KW-1185">Reference proteome</keyword>
<name>A0A3N0ITF3_9ACTN</name>
<dbReference type="EMBL" id="PPTT01000048">
    <property type="protein sequence ID" value="RDB63650.1"/>
    <property type="molecule type" value="Genomic_DNA"/>
</dbReference>
<feature type="compositionally biased region" description="Basic and acidic residues" evidence="1">
    <location>
        <begin position="162"/>
        <end position="174"/>
    </location>
</feature>